<evidence type="ECO:0000313" key="1">
    <source>
        <dbReference type="EMBL" id="SDO57085.1"/>
    </source>
</evidence>
<organism evidence="1 2">
    <name type="scientific">Pedobacter steynii</name>
    <dbReference type="NCBI Taxonomy" id="430522"/>
    <lineage>
        <taxon>Bacteria</taxon>
        <taxon>Pseudomonadati</taxon>
        <taxon>Bacteroidota</taxon>
        <taxon>Sphingobacteriia</taxon>
        <taxon>Sphingobacteriales</taxon>
        <taxon>Sphingobacteriaceae</taxon>
        <taxon>Pedobacter</taxon>
    </lineage>
</organism>
<evidence type="ECO:0000313" key="2">
    <source>
        <dbReference type="Proteomes" id="UP000183200"/>
    </source>
</evidence>
<dbReference type="RefSeq" id="WP_074612781.1">
    <property type="nucleotide sequence ID" value="NZ_FNGY01000016.1"/>
</dbReference>
<dbReference type="Proteomes" id="UP000183200">
    <property type="component" value="Unassembled WGS sequence"/>
</dbReference>
<reference evidence="2" key="1">
    <citation type="submission" date="2016-10" db="EMBL/GenBank/DDBJ databases">
        <authorList>
            <person name="Varghese N."/>
            <person name="Submissions S."/>
        </authorList>
    </citation>
    <scope>NUCLEOTIDE SEQUENCE [LARGE SCALE GENOMIC DNA]</scope>
    <source>
        <strain evidence="2">DSM 19110</strain>
    </source>
</reference>
<name>A0A1H0KMI8_9SPHI</name>
<dbReference type="EMBL" id="FNGY01000016">
    <property type="protein sequence ID" value="SDO57085.1"/>
    <property type="molecule type" value="Genomic_DNA"/>
</dbReference>
<keyword evidence="2" id="KW-1185">Reference proteome</keyword>
<sequence length="810" mass="95095">MQQTDTDYHFILNCFSPSDIDNIITDLELHSEGYEFLYALDTYDVMENYLPYIEIELFSKGDSHFQAQKFICYDYFFGELNKTKCILLEEYKVELVAAKNKLARHLSHAGAVIGNLESLKAETGDFLNHPEKSAAFFRNNFEVILLLLILNDKSYTILNEFFVFIRDRLDISGINIPNKGDISKIERLFEQSERTDFSVELFRAYVENNRKNLISVPPAERHVFLENTFRDIQVIERVGQINSGMKETDLKYTLIYLSSARKTGEIFKVRSSLQKTGSGLEEERDTHRNVFQYFLFDRLKNEFKEDLDAAILILRDLRSLLVKLKTDNWLDATADEADKLTLLRVKGYFDHKSNILDNHFYYSIYEKYKSTFSQLSDKGGRTALDQEELLQIMREIDKNRDIHKSRLYELESAVAVLNQTFDVADAFWGGMDYEPEYRYGKDIIRNPYQHLPILPFVNNSIYPPLMEKLYEFLNLNVEMQEVDFDQIRGCVKEVIDELYLLENNVYSNSVKEMVFTYLNFVVQRRAIALGQDPAMYEGLEEKVILNLERQFEIIVHQYTSIDYDRIAEANKLVYKQGGNELLVEIVYMLLWLYRRNLEEDKGISRGLELINPDLDDPRIFQGIGLCYLSKVYQFLKSDEQADLKKLRSDIDAAIQYLHMAEQRFQLLINEEYRSPVSLLIIKNYTALLNSLADMKIRKYELQDDPDFSLISMARKHIDDIRNYFELIGLLFDEHPTYPSTEMEIEYFEALDYYNEGQINHAREKIVSASIRSNSIHKLKVTPKYVDAIFLKKSERLSELANRIIHHHPKK</sequence>
<dbReference type="OrthoDB" id="1488913at2"/>
<accession>A0A1H0KMI8</accession>
<protein>
    <submittedName>
        <fullName evidence="1">Uncharacterized protein</fullName>
    </submittedName>
</protein>
<dbReference type="AlphaFoldDB" id="A0A1H0KMI8"/>
<gene>
    <name evidence="1" type="ORF">SAMN05421820_11699</name>
</gene>
<proteinExistence type="predicted"/>